<gene>
    <name evidence="16" type="ORF">PVK37_09070</name>
</gene>
<evidence type="ECO:0000256" key="10">
    <source>
        <dbReference type="SAM" id="Phobius"/>
    </source>
</evidence>
<evidence type="ECO:0000259" key="12">
    <source>
        <dbReference type="Pfam" id="PF00662"/>
    </source>
</evidence>
<dbReference type="Proteomes" id="UP001219605">
    <property type="component" value="Chromosome"/>
</dbReference>
<protein>
    <submittedName>
        <fullName evidence="16">Na+/H+ antiporter subunit A</fullName>
    </submittedName>
</protein>
<organism evidence="16 17">
    <name type="scientific">Micromonospora cathayae</name>
    <dbReference type="NCBI Taxonomy" id="3028804"/>
    <lineage>
        <taxon>Bacteria</taxon>
        <taxon>Bacillati</taxon>
        <taxon>Actinomycetota</taxon>
        <taxon>Actinomycetes</taxon>
        <taxon>Micromonosporales</taxon>
        <taxon>Micromonosporaceae</taxon>
        <taxon>Micromonospora</taxon>
    </lineage>
</organism>
<dbReference type="InterPro" id="IPR050616">
    <property type="entry name" value="CPA3_Na-H_Antiporter_A"/>
</dbReference>
<feature type="domain" description="NADH-Ubiquinone oxidoreductase (complex I) chain 5 N-terminal" evidence="12">
    <location>
        <begin position="64"/>
        <end position="108"/>
    </location>
</feature>
<dbReference type="PANTHER" id="PTHR43373">
    <property type="entry name" value="NA(+)/H(+) ANTIPORTER SUBUNIT"/>
    <property type="match status" value="1"/>
</dbReference>
<feature type="transmembrane region" description="Helical" evidence="10">
    <location>
        <begin position="318"/>
        <end position="342"/>
    </location>
</feature>
<keyword evidence="4" id="KW-1003">Cell membrane</keyword>
<dbReference type="EMBL" id="CP118615">
    <property type="protein sequence ID" value="WDZ86527.1"/>
    <property type="molecule type" value="Genomic_DNA"/>
</dbReference>
<feature type="transmembrane region" description="Helical" evidence="10">
    <location>
        <begin position="817"/>
        <end position="837"/>
    </location>
</feature>
<dbReference type="Pfam" id="PF04039">
    <property type="entry name" value="MnhB"/>
    <property type="match status" value="1"/>
</dbReference>
<evidence type="ECO:0000259" key="11">
    <source>
        <dbReference type="Pfam" id="PF00361"/>
    </source>
</evidence>
<feature type="transmembrane region" description="Helical" evidence="10">
    <location>
        <begin position="129"/>
        <end position="146"/>
    </location>
</feature>
<feature type="domain" description="MrpA C-terminal/MbhE" evidence="15">
    <location>
        <begin position="673"/>
        <end position="756"/>
    </location>
</feature>
<dbReference type="PRINTS" id="PR01434">
    <property type="entry name" value="NADHDHGNASE5"/>
</dbReference>
<feature type="transmembrane region" description="Helical" evidence="10">
    <location>
        <begin position="200"/>
        <end position="226"/>
    </location>
</feature>
<feature type="transmembrane region" description="Helical" evidence="10">
    <location>
        <begin position="363"/>
        <end position="382"/>
    </location>
</feature>
<evidence type="ECO:0000256" key="5">
    <source>
        <dbReference type="ARBA" id="ARBA00022692"/>
    </source>
</evidence>
<keyword evidence="5 9" id="KW-0812">Transmembrane</keyword>
<dbReference type="InterPro" id="IPR007182">
    <property type="entry name" value="MnhB"/>
</dbReference>
<feature type="transmembrane region" description="Helical" evidence="10">
    <location>
        <begin position="265"/>
        <end position="286"/>
    </location>
</feature>
<dbReference type="Pfam" id="PF00361">
    <property type="entry name" value="Proton_antipo_M"/>
    <property type="match status" value="1"/>
</dbReference>
<feature type="domain" description="NADH:quinone oxidoreductase/Mrp antiporter transmembrane" evidence="11">
    <location>
        <begin position="125"/>
        <end position="407"/>
    </location>
</feature>
<comment type="subcellular location">
    <subcellularLocation>
        <location evidence="1">Cell membrane</location>
        <topology evidence="1">Multi-pass membrane protein</topology>
    </subcellularLocation>
    <subcellularLocation>
        <location evidence="9">Membrane</location>
        <topology evidence="9">Multi-pass membrane protein</topology>
    </subcellularLocation>
</comment>
<accession>A0ABY7ZU02</accession>
<evidence type="ECO:0000256" key="2">
    <source>
        <dbReference type="ARBA" id="ARBA00022448"/>
    </source>
</evidence>
<keyword evidence="3" id="KW-0050">Antiport</keyword>
<dbReference type="InterPro" id="IPR001750">
    <property type="entry name" value="ND/Mrp_TM"/>
</dbReference>
<feature type="domain" description="MrpA C-terminal/MbhD" evidence="14">
    <location>
        <begin position="598"/>
        <end position="662"/>
    </location>
</feature>
<feature type="transmembrane region" description="Helical" evidence="10">
    <location>
        <begin position="892"/>
        <end position="916"/>
    </location>
</feature>
<dbReference type="Pfam" id="PF20501">
    <property type="entry name" value="MbhE"/>
    <property type="match status" value="1"/>
</dbReference>
<dbReference type="Pfam" id="PF00662">
    <property type="entry name" value="Proton_antipo_N"/>
    <property type="match status" value="1"/>
</dbReference>
<feature type="domain" description="Na+/H+ antiporter MnhB subunit-related protein" evidence="13">
    <location>
        <begin position="790"/>
        <end position="913"/>
    </location>
</feature>
<dbReference type="RefSeq" id="WP_275033361.1">
    <property type="nucleotide sequence ID" value="NZ_CP118615.1"/>
</dbReference>
<feature type="transmembrane region" description="Helical" evidence="10">
    <location>
        <begin position="445"/>
        <end position="466"/>
    </location>
</feature>
<dbReference type="InterPro" id="IPR025383">
    <property type="entry name" value="MrpA_C/MbhD"/>
</dbReference>
<evidence type="ECO:0000313" key="16">
    <source>
        <dbReference type="EMBL" id="WDZ86527.1"/>
    </source>
</evidence>
<feature type="transmembrane region" description="Helical" evidence="10">
    <location>
        <begin position="557"/>
        <end position="577"/>
    </location>
</feature>
<reference evidence="16 17" key="1">
    <citation type="submission" date="2023-02" db="EMBL/GenBank/DDBJ databases">
        <authorList>
            <person name="Mo P."/>
        </authorList>
    </citation>
    <scope>NUCLEOTIDE SEQUENCE [LARGE SCALE GENOMIC DNA]</scope>
    <source>
        <strain evidence="16 17">HUAS 3</strain>
    </source>
</reference>
<evidence type="ECO:0000259" key="14">
    <source>
        <dbReference type="Pfam" id="PF13244"/>
    </source>
</evidence>
<name>A0ABY7ZU02_9ACTN</name>
<dbReference type="InterPro" id="IPR046806">
    <property type="entry name" value="MrpA_C/MbhE"/>
</dbReference>
<feature type="transmembrane region" description="Helical" evidence="10">
    <location>
        <begin position="402"/>
        <end position="424"/>
    </location>
</feature>
<feature type="transmembrane region" description="Helical" evidence="10">
    <location>
        <begin position="68"/>
        <end position="93"/>
    </location>
</feature>
<dbReference type="InterPro" id="IPR001516">
    <property type="entry name" value="Proton_antipo_N"/>
</dbReference>
<keyword evidence="8 10" id="KW-0472">Membrane</keyword>
<evidence type="ECO:0000256" key="8">
    <source>
        <dbReference type="ARBA" id="ARBA00023136"/>
    </source>
</evidence>
<evidence type="ECO:0000256" key="7">
    <source>
        <dbReference type="ARBA" id="ARBA00023065"/>
    </source>
</evidence>
<evidence type="ECO:0000256" key="4">
    <source>
        <dbReference type="ARBA" id="ARBA00022475"/>
    </source>
</evidence>
<evidence type="ECO:0000256" key="1">
    <source>
        <dbReference type="ARBA" id="ARBA00004651"/>
    </source>
</evidence>
<sequence>MLVLVAVHALAAVVAPGLVRIWGRSALYSLAAVPGATLVWALAHTGQVRAGEPVVETYPWVPRLGLEIALRMGTLAWLMVVLVGGVGALVLVYSARYFRSDDPGLGRFAAVFVAFAGAMLGLVVSDDLLLLYVFWELTTVFSYLLIGYDPAKRASRRAAMQALLVTTLGGLAMLAGFVMLGQHAGTYRWSEIAENLPGGGYLAVALVLVLLGALSKSAIFPFTFWLPRAMAAPTPVSAYLHAAAMVKAGVFLVALFGPAVAEVTVWRVVLLTAGLVTLFVGAWSALRQDDLKLLLAYGTVSQLGLLMVVLGAGTRDAALAGAAMVLAHALFKATLFLVVGIVDHATGTRDLRELSGLGRRAPALAVVATLAAASMAGLPPLAGFVAKEAAFEAFQHGGPADLVVLVGVVAGSALTVAYTLRFLWGAFAGKPDVAATEPKPVRWSFLAAPALLAVAGLGVGVGAPAIDKLLAPYADGYPTSETPYHLALWHGPTLALGLSVLAVAAGAGLFLLARRGRFRPGQVLPFDGTSVYQRVIDGTDRAAVELTGATQRGSLPFYLGVILIILVVLPGGALIAGNPWPAGFRAWDTPLQAVAAAVVVVSAIAAARALRRLTAMILVGVAGYGTALLFVLHGAPDLALTQFLVETVTIVMFVLVLRRLPEKFSERPIRASRRGRIALGVAVGAVTAGMAYVAAGGRVAVPISVGFPEEAVSYGGGKNVVNVTLVDIRAWDTMGEIAVLVVAATGVASLIFRRARDLDRRSGIPGERSALPSRPRWLLTGDTTRRQSVILQVVTRLLFHAIAVFSIYLLFSGHNAPGGGFAAGLVAGLALTVRYLAGGRTELNSAAPVDAGAVLGAGLFVAVGTGVAAMPFGGEFLQSAVLDFYLPVLGKLHFVTSVFFDVGVYLIVVGLVLDILRSLGAEMDRQHEIERAEAPADERDKELV</sequence>
<feature type="transmembrane region" description="Helical" evidence="10">
    <location>
        <begin position="105"/>
        <end position="123"/>
    </location>
</feature>
<keyword evidence="7" id="KW-0406">Ion transport</keyword>
<evidence type="ECO:0000256" key="3">
    <source>
        <dbReference type="ARBA" id="ARBA00022449"/>
    </source>
</evidence>
<evidence type="ECO:0000313" key="17">
    <source>
        <dbReference type="Proteomes" id="UP001219605"/>
    </source>
</evidence>
<dbReference type="Pfam" id="PF13244">
    <property type="entry name" value="MbhD"/>
    <property type="match status" value="1"/>
</dbReference>
<dbReference type="PANTHER" id="PTHR43373:SF1">
    <property type="entry name" value="NA(+)_H(+) ANTIPORTER SUBUNIT A"/>
    <property type="match status" value="1"/>
</dbReference>
<feature type="transmembrane region" description="Helical" evidence="10">
    <location>
        <begin position="486"/>
        <end position="512"/>
    </location>
</feature>
<evidence type="ECO:0000259" key="13">
    <source>
        <dbReference type="Pfam" id="PF04039"/>
    </source>
</evidence>
<proteinExistence type="predicted"/>
<keyword evidence="17" id="KW-1185">Reference proteome</keyword>
<feature type="transmembrane region" description="Helical" evidence="10">
    <location>
        <begin position="293"/>
        <end position="312"/>
    </location>
</feature>
<feature type="transmembrane region" description="Helical" evidence="10">
    <location>
        <begin position="158"/>
        <end position="180"/>
    </location>
</feature>
<feature type="transmembrane region" description="Helical" evidence="10">
    <location>
        <begin position="638"/>
        <end position="657"/>
    </location>
</feature>
<feature type="transmembrane region" description="Helical" evidence="10">
    <location>
        <begin position="793"/>
        <end position="811"/>
    </location>
</feature>
<dbReference type="NCBIfam" id="NF009284">
    <property type="entry name" value="PRK12644.1"/>
    <property type="match status" value="1"/>
</dbReference>
<feature type="transmembrane region" description="Helical" evidence="10">
    <location>
        <begin position="238"/>
        <end position="259"/>
    </location>
</feature>
<evidence type="ECO:0000256" key="6">
    <source>
        <dbReference type="ARBA" id="ARBA00022989"/>
    </source>
</evidence>
<feature type="transmembrane region" description="Helical" evidence="10">
    <location>
        <begin position="849"/>
        <end position="872"/>
    </location>
</feature>
<feature type="transmembrane region" description="Helical" evidence="10">
    <location>
        <begin position="613"/>
        <end position="632"/>
    </location>
</feature>
<feature type="transmembrane region" description="Helical" evidence="10">
    <location>
        <begin position="589"/>
        <end position="606"/>
    </location>
</feature>
<keyword evidence="2" id="KW-0813">Transport</keyword>
<keyword evidence="6 10" id="KW-1133">Transmembrane helix</keyword>
<evidence type="ECO:0000256" key="9">
    <source>
        <dbReference type="RuleBase" id="RU000320"/>
    </source>
</evidence>
<feature type="transmembrane region" description="Helical" evidence="10">
    <location>
        <begin position="677"/>
        <end position="695"/>
    </location>
</feature>
<feature type="transmembrane region" description="Helical" evidence="10">
    <location>
        <begin position="733"/>
        <end position="752"/>
    </location>
</feature>
<evidence type="ECO:0000259" key="15">
    <source>
        <dbReference type="Pfam" id="PF20501"/>
    </source>
</evidence>